<dbReference type="RefSeq" id="XP_010434381.1">
    <property type="nucleotide sequence ID" value="XM_010436079.2"/>
</dbReference>
<protein>
    <submittedName>
        <fullName evidence="8 9">Heat stress transcription factor A-4a-like</fullName>
    </submittedName>
</protein>
<dbReference type="SUPFAM" id="SSF46785">
    <property type="entry name" value="Winged helix' DNA-binding domain"/>
    <property type="match status" value="1"/>
</dbReference>
<dbReference type="PANTHER" id="PTHR10015">
    <property type="entry name" value="HEAT SHOCK TRANSCRIPTION FACTOR"/>
    <property type="match status" value="1"/>
</dbReference>
<reference evidence="8 9" key="3">
    <citation type="submission" date="2025-05" db="UniProtKB">
        <authorList>
            <consortium name="RefSeq"/>
        </authorList>
    </citation>
    <scope>IDENTIFICATION</scope>
    <source>
        <tissue evidence="8 9">Leaf</tissue>
    </source>
</reference>
<dbReference type="SMART" id="SM00415">
    <property type="entry name" value="HSF"/>
    <property type="match status" value="1"/>
</dbReference>
<proteinExistence type="inferred from homology"/>
<dbReference type="InterPro" id="IPR000232">
    <property type="entry name" value="HSF_DNA-bd"/>
</dbReference>
<evidence type="ECO:0000256" key="2">
    <source>
        <dbReference type="ARBA" id="ARBA00023016"/>
    </source>
</evidence>
<keyword evidence="3" id="KW-0238">DNA-binding</keyword>
<dbReference type="InterPro" id="IPR036390">
    <property type="entry name" value="WH_DNA-bd_sf"/>
</dbReference>
<comment type="subcellular location">
    <subcellularLocation>
        <location evidence="1">Nucleus</location>
    </subcellularLocation>
</comment>
<gene>
    <name evidence="8" type="primary">LOC104718350</name>
    <name evidence="9" type="synonym">LOC104718351</name>
</gene>
<dbReference type="RefSeq" id="XP_010434380.1">
    <property type="nucleotide sequence ID" value="XM_010436078.2"/>
</dbReference>
<accession>A0ABM0U1B0</accession>
<evidence type="ECO:0000313" key="9">
    <source>
        <dbReference type="RefSeq" id="XP_010434381.1"/>
    </source>
</evidence>
<dbReference type="InterPro" id="IPR036388">
    <property type="entry name" value="WH-like_DNA-bd_sf"/>
</dbReference>
<dbReference type="Pfam" id="PF00447">
    <property type="entry name" value="HSF_DNA-bind"/>
    <property type="match status" value="1"/>
</dbReference>
<organism evidence="7 8">
    <name type="scientific">Camelina sativa</name>
    <name type="common">False flax</name>
    <name type="synonym">Myagrum sativum</name>
    <dbReference type="NCBI Taxonomy" id="90675"/>
    <lineage>
        <taxon>Eukaryota</taxon>
        <taxon>Viridiplantae</taxon>
        <taxon>Streptophyta</taxon>
        <taxon>Embryophyta</taxon>
        <taxon>Tracheophyta</taxon>
        <taxon>Spermatophyta</taxon>
        <taxon>Magnoliopsida</taxon>
        <taxon>eudicotyledons</taxon>
        <taxon>Gunneridae</taxon>
        <taxon>Pentapetalae</taxon>
        <taxon>rosids</taxon>
        <taxon>malvids</taxon>
        <taxon>Brassicales</taxon>
        <taxon>Brassicaceae</taxon>
        <taxon>Camelineae</taxon>
        <taxon>Camelina</taxon>
    </lineage>
</organism>
<keyword evidence="4" id="KW-0539">Nucleus</keyword>
<feature type="domain" description="HSF-type DNA-binding" evidence="6">
    <location>
        <begin position="8"/>
        <end position="103"/>
    </location>
</feature>
<dbReference type="Gene3D" id="1.10.10.10">
    <property type="entry name" value="Winged helix-like DNA-binding domain superfamily/Winged helix DNA-binding domain"/>
    <property type="match status" value="1"/>
</dbReference>
<reference evidence="7" key="2">
    <citation type="journal article" date="2014" name="Nat. Commun.">
        <title>The emerging biofuel crop Camelina sativa retains a highly undifferentiated hexaploid genome structure.</title>
        <authorList>
            <person name="Kagale S."/>
            <person name="Koh C."/>
            <person name="Nixon J."/>
            <person name="Bollina V."/>
            <person name="Clarke W.E."/>
            <person name="Tuteja R."/>
            <person name="Spillane C."/>
            <person name="Robinson S.J."/>
            <person name="Links M.G."/>
            <person name="Clarke C."/>
            <person name="Higgins E.E."/>
            <person name="Huebert T."/>
            <person name="Sharpe A.G."/>
            <person name="Parkin I.A."/>
        </authorList>
    </citation>
    <scope>NUCLEOTIDE SEQUENCE [LARGE SCALE GENOMIC DNA]</scope>
    <source>
        <strain evidence="7">r\DH55</strain>
    </source>
</reference>
<dbReference type="PANTHER" id="PTHR10015:SF384">
    <property type="entry name" value="DNA-BINDING PROTEIN-RELATED"/>
    <property type="match status" value="1"/>
</dbReference>
<dbReference type="PRINTS" id="PR00056">
    <property type="entry name" value="HSFDOMAIN"/>
</dbReference>
<reference evidence="7" key="1">
    <citation type="journal article" date="1997" name="Nucleic Acids Res.">
        <title>tRNAscan-SE: a program for improved detection of transfer RNA genes in genomic sequence.</title>
        <authorList>
            <person name="Lowe T.M."/>
            <person name="Eddy S.R."/>
        </authorList>
    </citation>
    <scope>NUCLEOTIDE SEQUENCE [LARGE SCALE GENOMIC DNA]</scope>
    <source>
        <strain evidence="7">r\DH55</strain>
    </source>
</reference>
<keyword evidence="7" id="KW-1185">Reference proteome</keyword>
<evidence type="ECO:0000256" key="4">
    <source>
        <dbReference type="ARBA" id="ARBA00023242"/>
    </source>
</evidence>
<name>A0ABM0U1B0_CAMSA</name>
<keyword evidence="2" id="KW-0346">Stress response</keyword>
<evidence type="ECO:0000256" key="5">
    <source>
        <dbReference type="RuleBase" id="RU004020"/>
    </source>
</evidence>
<dbReference type="Proteomes" id="UP000694864">
    <property type="component" value="Chromosome 10"/>
</dbReference>
<dbReference type="GeneID" id="104718351"/>
<comment type="similarity">
    <text evidence="5">Belongs to the HSF family.</text>
</comment>
<evidence type="ECO:0000256" key="1">
    <source>
        <dbReference type="ARBA" id="ARBA00004123"/>
    </source>
</evidence>
<evidence type="ECO:0000313" key="8">
    <source>
        <dbReference type="RefSeq" id="XP_010434380.1"/>
    </source>
</evidence>
<dbReference type="GeneID" id="104718350"/>
<sequence>MAHNLLKGLSVFPMRIYNLVENPSSDPIISWGKDNNSFVIWNLEEFIRRYIVHKFDCNRFSKFHADLRHYGFRRIKKGSGELEYRHEDFVRGQPERMKTMVLKAWRKSRAKFEAKEAAEEMRRLKI</sequence>
<evidence type="ECO:0000256" key="3">
    <source>
        <dbReference type="ARBA" id="ARBA00023125"/>
    </source>
</evidence>
<evidence type="ECO:0000313" key="7">
    <source>
        <dbReference type="Proteomes" id="UP000694864"/>
    </source>
</evidence>
<evidence type="ECO:0000259" key="6">
    <source>
        <dbReference type="SMART" id="SM00415"/>
    </source>
</evidence>